<feature type="domain" description="Trimeric autotransporter adhesin YadA-like head" evidence="12">
    <location>
        <begin position="270"/>
        <end position="296"/>
    </location>
</feature>
<feature type="domain" description="Trimeric autotransporter adhesin YadA-like stalk" evidence="13">
    <location>
        <begin position="3250"/>
        <end position="3293"/>
    </location>
</feature>
<dbReference type="InterPro" id="IPR005594">
    <property type="entry name" value="YadA_C"/>
</dbReference>
<feature type="domain" description="Trimeric autotransporter adhesin YadA-like stalk" evidence="13">
    <location>
        <begin position="3531"/>
        <end position="3574"/>
    </location>
</feature>
<evidence type="ECO:0000256" key="2">
    <source>
        <dbReference type="ARBA" id="ARBA00004442"/>
    </source>
</evidence>
<dbReference type="Pfam" id="PF13018">
    <property type="entry name" value="ESPR"/>
    <property type="match status" value="1"/>
</dbReference>
<feature type="domain" description="Trimeric autotransporter adhesin YadA-like head" evidence="12">
    <location>
        <begin position="517"/>
        <end position="541"/>
    </location>
</feature>
<keyword evidence="9" id="KW-0472">Membrane</keyword>
<feature type="domain" description="Trimeric autotransporter adhesin YadA-like head" evidence="12">
    <location>
        <begin position="553"/>
        <end position="578"/>
    </location>
</feature>
<keyword evidence="8" id="KW-0653">Protein transport</keyword>
<dbReference type="Pfam" id="PF05658">
    <property type="entry name" value="YadA_head"/>
    <property type="match status" value="24"/>
</dbReference>
<feature type="domain" description="Trimeric autotransporter adhesin YadA-like stalk" evidence="13">
    <location>
        <begin position="3433"/>
        <end position="3469"/>
    </location>
</feature>
<dbReference type="Pfam" id="PF03895">
    <property type="entry name" value="YadA_anchor"/>
    <property type="match status" value="1"/>
</dbReference>
<feature type="domain" description="Trimeric autotransporter adhesin YadA-like C-terminal membrane anchor" evidence="11">
    <location>
        <begin position="4064"/>
        <end position="4124"/>
    </location>
</feature>
<dbReference type="Gene3D" id="6.20.50.100">
    <property type="match status" value="4"/>
</dbReference>
<dbReference type="Proteomes" id="UP000193118">
    <property type="component" value="Unassembled WGS sequence"/>
</dbReference>
<dbReference type="Pfam" id="PF05662">
    <property type="entry name" value="YadA_stalk"/>
    <property type="match status" value="19"/>
</dbReference>
<feature type="domain" description="Trimeric autotransporter adhesin YadA-like head" evidence="12">
    <location>
        <begin position="164"/>
        <end position="190"/>
    </location>
</feature>
<feature type="domain" description="Trimeric autotransporter adhesin YadA-like head" evidence="12">
    <location>
        <begin position="649"/>
        <end position="673"/>
    </location>
</feature>
<feature type="domain" description="Trimeric autotransporter adhesin YadA-like head" evidence="12">
    <location>
        <begin position="608"/>
        <end position="631"/>
    </location>
</feature>
<accession>A0A1X3D8Q4</accession>
<feature type="domain" description="Trimeric autotransporter adhesin YadA-like head" evidence="12">
    <location>
        <begin position="299"/>
        <end position="323"/>
    </location>
</feature>
<feature type="domain" description="Trimeric autotransporter adhesin YadA-like head" evidence="12">
    <location>
        <begin position="340"/>
        <end position="364"/>
    </location>
</feature>
<sequence length="4124" mass="402268">MNKNYRSIWNEALGAWVAVSEIETAKGKPVGSSVKAAGGIAARAKLVLRVIPLMLGMVFGLGSQAVYAAEATVLVPGIATTAPIIVSTVSTTNNTVTSETATLIGASRVSTLVMNNNPANPRQVGSTVTNVWSPDGQSLAGLVIGHSATATNHGGTAVGGAAEATGDGSSAFGIWAKATGGYSMALGPGALASGYASFAAQRQAAATANQTIAMGTVSRATSAGAIAMGQSAAATGQQSIAIGAADNAAYSDERYPVMSSHYDESTNTEASGLKAIAIGSRSISSGTQSTAIGSGSNSSGAQSTAIGESALSSALKSTAVGQGTQATADATFAAGSSSLASGAAALAIGDRAKAVRAQGIAIGQLAESSNSWDISIGRFAGANPVALAIEGRNVAIGDGALRYGSNANNNIGLGTDAGAGLNGAGNVILGTYANAAQAIDSAVSAGSTESQMGVQSVAVTLPGTTNTATVKAVSANHSVAIGSRAIAINSGSVALGQMAKGLGATTVAVGNSSRSLGSNAVAVGNTANAGAAGAIAIGQQANYQQATSSYRITGPNSIAVGVKTNSSATRSIAIGTEALVEKATVTGGKIYDKAGTEYNASVTGSLLTGENSIAIGAFSVVRGTNAAAIGQASEAVGQNSFAGGNDVHAIGKSSLALGDGARSENDSTIAIGYVARSTHQNSTAIGNDAQSSATGALAIGKGTRATGTGNVVLGVDSKGEAASVVAIGNTSLANQENSVAIGNKATAQGTGNVAIGTNSGNVDTKTYSGTVGSNTVFVGVDAGRNATGNQGQVAVGWQAGQGSIGTFNVASGYQAGQFINGSNNVAIGKQAGQGTGVPRVSASDTVAIGTETKATANNAIAIGKGAQATGLQSISIGVGNIVSGANSGALGDPSHITGIGTYAIGNDNGSADNPIAADNAGVFGNLNRMTADADNSRAIGNYNHITTDSTYVLGSGINSDPAGNTLGVTVANSVYLGNDSQVAGGAANAAGTLFNTDILNATGSTTSAGATGTVSSATVNNITYEGFAGQTAVGAVTVGAAGSERRIQNVAAGEISETSTDAINGSQLYFVVEKLQDAQTHYYSVNDGGSQGANYDNKGATGTNSLAAGVAAQAVALNATAVGHLANAAADNATVLGNEATATAKDTVAVGQSADATADSAVAVGKNAQGAGNFAVSIGLDSQATNDGAVAMGSGAAADNTYTVAIGNDAKALQDGATALGRLAKAESEKSLALGTESQVTSLKGIAIGVNAKALGGTAGTTKTGNIAIGNAAQTESNDSVVIGTNAQATVSAENAIVIGKNAAANNGGGNNSVAIGKDAVVTADGSIALGEEAKATAFTTTTGVSVPAAGMITAIGYKASGSGMGSVALGSNASTTQNAVYSVAIGNGATAGSTDASGAALRGGRYGVAVGNGAKAIADNSAAFGPSAQAQNTGSLALGHSAIASVDSGVALGANSLADVAGGMVGADPLLAASDKNNSTWTSSALYGAVSVGSSAHGITRQITNLAAGTQDTDAVNVAQLKAAGFNLATSASSGEQVDNTASTADKKVQNGETVTVDAGKNIKITQNANTISVATKDDVSFTTVTAQDAQGNRTVLGANGVTITLDGSQTPVSLTSSGLNNGGNVISNVANGSVAKGSTEAVTGDQLYAIQQQLSNSVGSVNQGLNFTGNSGNFNRKMGENTTIKGTLANDVAASSSNIRTVADSSGNIEIMLANAPTFTGKVTAQGLDAGGQKITNVQAGSDGLDAVNVQQLQSAMNNISVATQNVINANSPFSYVNSQGEMLHRSVNPDGSVTFTKSADNTPYTGSDISIAALNAQAPQSTIPTTLGNIKAGTQANDAVNVSQLQNTVAALGGGAAINSDGTFKAPVYNITGTTGAVATVNSVGDALTALNTEVTKALTFSGDNSIVKVGRKLGEELAVKGGAAGNLTDGNIGVTGSTADNSLLIKLAEQINLGAAGSLQTGGTTVNNDGIKVEEAGKQTVSLTSDGLNNGGNNITNVAAGKAPADAVNVSQLTPIAQALGVSVNSADGTVAAPSLVVTKADGSKYDGSTTIQGALDNIGTEIQKPINFAGNSGSLAKKLSETFTIKGGLADGASASSGNIRTKVDNGEMVIELAESPKFGGVTINDNGKITGVTSGNVAQDSKEAVNGGQLYAQGEGVKNIIGGTTVYNPDTGAYTNTDIGGTGQGNINDAIATVKSIADAGWNLTAQGANSSKVGAGETVDLRNADNNITVTKAADADTVTFDLADAITVDSVTAGGTVLDGNGLKAGSLTVGTNGKISGLEAGSIAAGSKEAVNGGQLYGTADSVANALGGGSTVNADGTVSAPSYTIIDPATGNSSVANNVGDALTKLNGAVNSPLTFAGDSGSNVERKLGTTVNLKGGATGSLTDNNIAIVADGTDTLNIKLAKNLSGLGSIQTVDADGNSTTVNGKGITVTPADGSSPVSLTSDGINAGGKTVAGVGEGKADTDAVNVAQLKAAAAASANKVAAGDNIEVAEKQNDDGSTTYTVATAKNVSFDSVTAGGTVLDGNGLKAGSLTVGTNGKISGLEAGSIAAGSKEAVNGGQLYAQGEGVKNIIGGTTVYNPDTGAYTNTDIGGTGQSNINDAIAAVKSTADAGWNLTAQGANSSKVSAGETVDLRNADSNITVTKAADTDTVVFDLADAISVDSVKAGNTTVNNSGVQVGDKVALASDGLKAGDLTVGSNGKISGLEAGSDDKDAVNVAQLKTAAAASANKVAAGDNIEVAETKNNDGSTTYTVATAKNVNFNSVTAGDTVLNQDGVKVGNDIALASDGLKAGSLTVGTNGKISGLEAGSIAADSKEAVNGGQLYGTANSVANALGGGSTVNADGTVSAPSYTIIDPATGNSSVANNVGDAVTKLNSAVNSPLTFAGDSGSNVERKLGTTVNLKGGATGDLTDNNIAVVADGTDTLNIKLAKELSGLGSIQTVDDAGNSTTVNGKGITVTPADGSSPVSLTSDGINAGGKTVAGVGEGKADTDAVNVAQLKAAAAASANKVAAGDNIEVAEKQNDDGSTTYTVATAKNVSFDSVTAGDTVLNQDGVKVGNDVALASDGLKAGSLTVGTNGKISGLENGSIAADSKEAVNGGQLYAQGKGVETIIGGATQYDPATGTYTNADIGGTGKGNLNDAIAAVKATADKGWNLTAQGANSSNVGAGESVDLNNSDGNIVISKTAADDNVTFDLADAITVDSVTAGTGVNRVVLDDAGVSVGGNTYISGNGINANNQKVTNVASGSVAAGSTDAVNGGQLYNTAASVANALGGGSTVNADGTVSAPSYTIIDPATGSSSVANNVGDALTKLNGAVNSPLTFAGDSGSNVERKLGTTVNLKGGATGNLTDNNIAVVANGTDTLSIKLAETVNLGSNGSVTTGQTVLNNDGVKVGNDVALTSGGLKAGDVNITSAGIDAGNKQISGVKAGEQDTDAANVAQLKAAAAASANKVAAGDNIEVAETKNNDGSTTYTVATAKNVNFDSVTAGTGANRVVLDDTGVSVGGNTYISGNGINANNQKVTNVASGSVAAGSTDAVNGGQLHNTAASVANVFGGNATVNTDGSVSMSNIGGTGANNVNDAIAAVNQAAVEAKTTVSAGDNIVVAQSTNADGSTNYTVSTAKDLAVDSVKAGDAVLNNSGLSIANGPSITASGLDAGGKKITNVADGEISATSKDAINGSQLYQAYQVLGGNANAINTITAPATENADGTTTPAGTVVTVVTNPDGTKTTTTETNQTVAVSTDKGGNQYTLTTYNVEGQNTYVTNDVIQAVGKMNEQGIKFFHTNDGVVEPVAQGHNTEDSSASGAYATAIGYQSVASGEGAVAMGNTYTASIQVDGAQVTEVKDAGGNVTGYAQSTVASGTRAIAMGTGSQALAEDSIAIGTGNVVTGKQSGAIGDPTVVTGDSAYSIGNNNTVSADNAYALGSNIKATLANSVYLGDNASATAVHTTAGGGNYTFAGANDANVAGVQDAVGVVSVGTEGETRQIQNVAAGVVSATSTDAINGSQLYYTNEAINSVANYTVNMGNQLNQRIDDVENRSNAGAATAMAVAGLPQAYMPGKSMVAVAGGVYRGESGYAVGYSSISDNGNWVIKGSATGNSRGHYGATAGVGYQW</sequence>
<keyword evidence="6" id="KW-0812">Transmembrane</keyword>
<feature type="domain" description="Trimeric autotransporter adhesin YadA-like head" evidence="12">
    <location>
        <begin position="1310"/>
        <end position="1331"/>
    </location>
</feature>
<evidence type="ECO:0000256" key="7">
    <source>
        <dbReference type="ARBA" id="ARBA00022729"/>
    </source>
</evidence>
<dbReference type="Gene3D" id="1.20.5.170">
    <property type="match status" value="7"/>
</dbReference>
<dbReference type="Gene3D" id="2.20.70.140">
    <property type="match status" value="7"/>
</dbReference>
<feature type="domain" description="Trimeric autotransporter adhesin YadA-like stalk" evidence="13">
    <location>
        <begin position="2711"/>
        <end position="2747"/>
    </location>
</feature>
<dbReference type="InterPro" id="IPR045584">
    <property type="entry name" value="Pilin-like"/>
</dbReference>
<evidence type="ECO:0000313" key="16">
    <source>
        <dbReference type="Proteomes" id="UP000193118"/>
    </source>
</evidence>
<comment type="similarity">
    <text evidence="3">Belongs to the autotransporter-2 (AT-2) (TC 1.B.40) family.</text>
</comment>
<feature type="domain" description="Trimeric autotransporter adhesin YadA-like head" evidence="12">
    <location>
        <begin position="220"/>
        <end position="244"/>
    </location>
</feature>
<evidence type="ECO:0000256" key="8">
    <source>
        <dbReference type="ARBA" id="ARBA00022927"/>
    </source>
</evidence>
<feature type="domain" description="Trimeric autotransporter adhesin YadA-like head" evidence="12">
    <location>
        <begin position="3814"/>
        <end position="3838"/>
    </location>
</feature>
<feature type="domain" description="Trimeric autotransporter adhesin YadA-like stalk" evidence="13">
    <location>
        <begin position="2283"/>
        <end position="2326"/>
    </location>
</feature>
<dbReference type="GO" id="GO:0009279">
    <property type="term" value="C:cell outer membrane"/>
    <property type="evidence" value="ECO:0007669"/>
    <property type="project" value="UniProtKB-SubCell"/>
</dbReference>
<proteinExistence type="inferred from homology"/>
<feature type="domain" description="Trimeric autotransporter adhesin YadA-like stalk" evidence="13">
    <location>
        <begin position="2992"/>
        <end position="3026"/>
    </location>
</feature>
<feature type="domain" description="Trimeric autotransporter adhesin YadA-like stalk" evidence="13">
    <location>
        <begin position="1832"/>
        <end position="1867"/>
    </location>
</feature>
<feature type="domain" description="Trimeric autotransporter adhesin YadA-like stalk" evidence="13">
    <location>
        <begin position="1999"/>
        <end position="2036"/>
    </location>
</feature>
<dbReference type="InterPro" id="IPR008640">
    <property type="entry name" value="Adhesin_Head_dom"/>
</dbReference>
<keyword evidence="16" id="KW-1185">Reference proteome</keyword>
<dbReference type="Gene3D" id="2.150.10.10">
    <property type="entry name" value="Serralysin-like metalloprotease, C-terminal"/>
    <property type="match status" value="12"/>
</dbReference>
<feature type="domain" description="Trimeric autotransporter adhesin YadA-like stalk" evidence="13">
    <location>
        <begin position="1046"/>
        <end position="1088"/>
    </location>
</feature>
<reference evidence="16" key="1">
    <citation type="submission" date="2017-01" db="EMBL/GenBank/DDBJ databases">
        <authorList>
            <person name="Wolfgang W.J."/>
            <person name="Cole J."/>
            <person name="Wroblewski D."/>
            <person name="Mcginnis J."/>
            <person name="Musser K.A."/>
        </authorList>
    </citation>
    <scope>NUCLEOTIDE SEQUENCE [LARGE SCALE GENOMIC DNA]</scope>
    <source>
        <strain evidence="16">DSM 19151</strain>
    </source>
</reference>
<dbReference type="Gene3D" id="2.60.40.4050">
    <property type="match status" value="1"/>
</dbReference>
<feature type="domain" description="Trimeric autotransporter adhesin YadA-like head" evidence="12">
    <location>
        <begin position="1142"/>
        <end position="1168"/>
    </location>
</feature>
<dbReference type="GO" id="GO:0009986">
    <property type="term" value="C:cell surface"/>
    <property type="evidence" value="ECO:0007669"/>
    <property type="project" value="UniProtKB-SubCell"/>
</dbReference>
<feature type="domain" description="Trimeric autotransporter adhesin YadA-like head" evidence="12">
    <location>
        <begin position="1100"/>
        <end position="1123"/>
    </location>
</feature>
<evidence type="ECO:0000256" key="3">
    <source>
        <dbReference type="ARBA" id="ARBA00005848"/>
    </source>
</evidence>
<gene>
    <name evidence="15" type="ORF">BWD09_07870</name>
</gene>
<feature type="domain" description="Trimeric autotransporter adhesin YadA-like head" evidence="12">
    <location>
        <begin position="3870"/>
        <end position="3895"/>
    </location>
</feature>
<feature type="domain" description="ESPR" evidence="14">
    <location>
        <begin position="1"/>
        <end position="44"/>
    </location>
</feature>
<feature type="domain" description="Trimeric autotransporter adhesin YadA-like stalk" evidence="13">
    <location>
        <begin position="1628"/>
        <end position="1666"/>
    </location>
</feature>
<evidence type="ECO:0000256" key="10">
    <source>
        <dbReference type="ARBA" id="ARBA00023237"/>
    </source>
</evidence>
<protein>
    <recommendedName>
        <fullName evidence="17">Adhesin</fullName>
    </recommendedName>
</protein>
<dbReference type="CDD" id="cd12820">
    <property type="entry name" value="LbR_YadA-like"/>
    <property type="match status" value="4"/>
</dbReference>
<keyword evidence="5" id="KW-1134">Transmembrane beta strand</keyword>
<feature type="domain" description="Trimeric autotransporter adhesin YadA-like stalk" evidence="13">
    <location>
        <begin position="2811"/>
        <end position="2854"/>
    </location>
</feature>
<feature type="domain" description="Trimeric autotransporter adhesin YadA-like stalk" evidence="13">
    <location>
        <begin position="3671"/>
        <end position="3714"/>
    </location>
</feature>
<evidence type="ECO:0000259" key="11">
    <source>
        <dbReference type="Pfam" id="PF03895"/>
    </source>
</evidence>
<keyword evidence="4" id="KW-0813">Transport</keyword>
<evidence type="ECO:0000256" key="1">
    <source>
        <dbReference type="ARBA" id="ARBA00004241"/>
    </source>
</evidence>
<feature type="domain" description="Trimeric autotransporter adhesin YadA-like stalk" evidence="13">
    <location>
        <begin position="2134"/>
        <end position="2174"/>
    </location>
</feature>
<evidence type="ECO:0000256" key="4">
    <source>
        <dbReference type="ARBA" id="ARBA00022448"/>
    </source>
</evidence>
<comment type="subcellular location">
    <subcellularLocation>
        <location evidence="2">Cell outer membrane</location>
    </subcellularLocation>
    <subcellularLocation>
        <location evidence="1">Cell surface</location>
    </subcellularLocation>
</comment>
<organism evidence="15 16">
    <name type="scientific">Neisseria dentiae</name>
    <dbReference type="NCBI Taxonomy" id="194197"/>
    <lineage>
        <taxon>Bacteria</taxon>
        <taxon>Pseudomonadati</taxon>
        <taxon>Pseudomonadota</taxon>
        <taxon>Betaproteobacteria</taxon>
        <taxon>Neisseriales</taxon>
        <taxon>Neisseriaceae</taxon>
        <taxon>Neisseria</taxon>
    </lineage>
</organism>
<dbReference type="EMBL" id="MTBO01000018">
    <property type="protein sequence ID" value="OSI16084.1"/>
    <property type="molecule type" value="Genomic_DNA"/>
</dbReference>
<feature type="domain" description="Trimeric autotransporter adhesin YadA-like stalk" evidence="13">
    <location>
        <begin position="2464"/>
        <end position="2498"/>
    </location>
</feature>
<feature type="domain" description="Trimeric autotransporter adhesin YadA-like head" evidence="12">
    <location>
        <begin position="1354"/>
        <end position="1374"/>
    </location>
</feature>
<dbReference type="OrthoDB" id="1632057at2"/>
<evidence type="ECO:0000256" key="6">
    <source>
        <dbReference type="ARBA" id="ARBA00022692"/>
    </source>
</evidence>
<evidence type="ECO:0000256" key="9">
    <source>
        <dbReference type="ARBA" id="ARBA00023136"/>
    </source>
</evidence>
<feature type="domain" description="Trimeric autotransporter adhesin YadA-like head" evidence="12">
    <location>
        <begin position="1172"/>
        <end position="1196"/>
    </location>
</feature>
<comment type="caution">
    <text evidence="15">The sequence shown here is derived from an EMBL/GenBank/DDBJ whole genome shotgun (WGS) entry which is preliminary data.</text>
</comment>
<dbReference type="GO" id="GO:0015031">
    <property type="term" value="P:protein transport"/>
    <property type="evidence" value="ECO:0007669"/>
    <property type="project" value="UniProtKB-KW"/>
</dbReference>
<name>A0A1X3D8Q4_9NEIS</name>
<evidence type="ECO:0008006" key="17">
    <source>
        <dbReference type="Google" id="ProtNLM"/>
    </source>
</evidence>
<feature type="domain" description="Trimeric autotransporter adhesin YadA-like stalk" evidence="13">
    <location>
        <begin position="1503"/>
        <end position="1542"/>
    </location>
</feature>
<feature type="domain" description="Trimeric autotransporter adhesin YadA-like head" evidence="12">
    <location>
        <begin position="1405"/>
        <end position="1429"/>
    </location>
</feature>
<evidence type="ECO:0000313" key="15">
    <source>
        <dbReference type="EMBL" id="OSI16084.1"/>
    </source>
</evidence>
<feature type="domain" description="Trimeric autotransporter adhesin YadA-like head" evidence="12">
    <location>
        <begin position="474"/>
        <end position="497"/>
    </location>
</feature>
<feature type="domain" description="Trimeric autotransporter adhesin YadA-like head" evidence="12">
    <location>
        <begin position="1431"/>
        <end position="1457"/>
    </location>
</feature>
<feature type="domain" description="Trimeric autotransporter adhesin YadA-like head" evidence="12">
    <location>
        <begin position="725"/>
        <end position="745"/>
    </location>
</feature>
<dbReference type="InterPro" id="IPR011049">
    <property type="entry name" value="Serralysin-like_metalloprot_C"/>
</dbReference>
<feature type="domain" description="Trimeric autotransporter adhesin YadA-like head" evidence="12">
    <location>
        <begin position="680"/>
        <end position="702"/>
    </location>
</feature>
<feature type="domain" description="Trimeric autotransporter adhesin YadA-like stalk" evidence="13">
    <location>
        <begin position="3996"/>
        <end position="4034"/>
    </location>
</feature>
<dbReference type="SUPFAM" id="SSF54523">
    <property type="entry name" value="Pili subunits"/>
    <property type="match status" value="1"/>
</dbReference>
<feature type="domain" description="Trimeric autotransporter adhesin YadA-like stalk" evidence="13">
    <location>
        <begin position="2549"/>
        <end position="2589"/>
    </location>
</feature>
<evidence type="ECO:0000256" key="5">
    <source>
        <dbReference type="ARBA" id="ARBA00022452"/>
    </source>
</evidence>
<feature type="domain" description="Trimeric autotransporter adhesin YadA-like stalk" evidence="13">
    <location>
        <begin position="3093"/>
        <end position="3128"/>
    </location>
</feature>
<evidence type="ECO:0000259" key="14">
    <source>
        <dbReference type="Pfam" id="PF13018"/>
    </source>
</evidence>
<evidence type="ECO:0000259" key="12">
    <source>
        <dbReference type="Pfam" id="PF05658"/>
    </source>
</evidence>
<feature type="domain" description="Trimeric autotransporter adhesin YadA-like head" evidence="12">
    <location>
        <begin position="1267"/>
        <end position="1287"/>
    </location>
</feature>
<evidence type="ECO:0000259" key="13">
    <source>
        <dbReference type="Pfam" id="PF05662"/>
    </source>
</evidence>
<feature type="domain" description="Trimeric autotransporter adhesin YadA-like head" evidence="12">
    <location>
        <begin position="842"/>
        <end position="866"/>
    </location>
</feature>
<dbReference type="InterPro" id="IPR008635">
    <property type="entry name" value="Coiled_stalk_dom"/>
</dbReference>
<dbReference type="InterPro" id="IPR024973">
    <property type="entry name" value="ESPR"/>
</dbReference>
<dbReference type="STRING" id="194197.BWD09_07870"/>
<dbReference type="SUPFAM" id="SSF101967">
    <property type="entry name" value="Adhesin YadA, collagen-binding domain"/>
    <property type="match status" value="15"/>
</dbReference>
<keyword evidence="10" id="KW-0998">Cell outer membrane</keyword>
<feature type="domain" description="Trimeric autotransporter adhesin YadA-like stalk" evidence="13">
    <location>
        <begin position="1736"/>
        <end position="1775"/>
    </location>
</feature>
<feature type="domain" description="Trimeric autotransporter adhesin YadA-like head" evidence="12">
    <location>
        <begin position="1198"/>
        <end position="1222"/>
    </location>
</feature>
<keyword evidence="7" id="KW-0732">Signal</keyword>
<dbReference type="Gene3D" id="6.10.250.2040">
    <property type="match status" value="5"/>
</dbReference>